<reference evidence="2 3" key="1">
    <citation type="submission" date="2019-02" db="EMBL/GenBank/DDBJ databases">
        <title>Genomic Encyclopedia of Archaeal and Bacterial Type Strains, Phase II (KMG-II): from individual species to whole genera.</title>
        <authorList>
            <person name="Goeker M."/>
        </authorList>
    </citation>
    <scope>NUCLEOTIDE SEQUENCE [LARGE SCALE GENOMIC DNA]</scope>
    <source>
        <strain evidence="2 3">DSM 18101</strain>
    </source>
</reference>
<evidence type="ECO:0000256" key="1">
    <source>
        <dbReference type="SAM" id="Phobius"/>
    </source>
</evidence>
<dbReference type="AlphaFoldDB" id="A0A4Q7XZG6"/>
<dbReference type="OrthoDB" id="115809at2"/>
<dbReference type="Proteomes" id="UP000292958">
    <property type="component" value="Unassembled WGS sequence"/>
</dbReference>
<evidence type="ECO:0000313" key="3">
    <source>
        <dbReference type="Proteomes" id="UP000292958"/>
    </source>
</evidence>
<feature type="transmembrane region" description="Helical" evidence="1">
    <location>
        <begin position="136"/>
        <end position="153"/>
    </location>
</feature>
<dbReference type="RefSeq" id="WP_130425122.1">
    <property type="nucleotide sequence ID" value="NZ_SHKW01000007.1"/>
</dbReference>
<dbReference type="EMBL" id="SHKW01000007">
    <property type="protein sequence ID" value="RZU29790.1"/>
    <property type="molecule type" value="Genomic_DNA"/>
</dbReference>
<evidence type="ECO:0000313" key="2">
    <source>
        <dbReference type="EMBL" id="RZU29790.1"/>
    </source>
</evidence>
<name>A0A4Q7XZG6_9BACT</name>
<accession>A0A4Q7XZG6</accession>
<protein>
    <submittedName>
        <fullName evidence="2">Uncharacterized protein</fullName>
    </submittedName>
</protein>
<comment type="caution">
    <text evidence="2">The sequence shown here is derived from an EMBL/GenBank/DDBJ whole genome shotgun (WGS) entry which is preliminary data.</text>
</comment>
<feature type="transmembrane region" description="Helical" evidence="1">
    <location>
        <begin position="56"/>
        <end position="74"/>
    </location>
</feature>
<keyword evidence="1" id="KW-1133">Transmembrane helix</keyword>
<sequence>MGESVPLPQRRHLKQRVSDELKRFLVIFLYLWVVFGLLSIHKSIILAEQHLDYPEHAFAIINAFIFAKVLLLGEHFSLGTRFKDWPLIYPILHKCFIFTVVLICFHIVESILVGVWHGRTIAESFPPILGGSLKGLLSVGVMCFVVLLPFFGFREIGRVFGRKELWALIFVHRGNEPKLS</sequence>
<feature type="transmembrane region" description="Helical" evidence="1">
    <location>
        <begin position="95"/>
        <end position="116"/>
    </location>
</feature>
<feature type="transmembrane region" description="Helical" evidence="1">
    <location>
        <begin position="21"/>
        <end position="44"/>
    </location>
</feature>
<organism evidence="2 3">
    <name type="scientific">Edaphobacter modestus</name>
    <dbReference type="NCBI Taxonomy" id="388466"/>
    <lineage>
        <taxon>Bacteria</taxon>
        <taxon>Pseudomonadati</taxon>
        <taxon>Acidobacteriota</taxon>
        <taxon>Terriglobia</taxon>
        <taxon>Terriglobales</taxon>
        <taxon>Acidobacteriaceae</taxon>
        <taxon>Edaphobacter</taxon>
    </lineage>
</organism>
<proteinExistence type="predicted"/>
<keyword evidence="1" id="KW-0812">Transmembrane</keyword>
<keyword evidence="1" id="KW-0472">Membrane</keyword>
<keyword evidence="3" id="KW-1185">Reference proteome</keyword>
<gene>
    <name evidence="2" type="ORF">BDD14_6411</name>
</gene>